<gene>
    <name evidence="2" type="ORF">SCHPADRAFT_97325</name>
</gene>
<dbReference type="AlphaFoldDB" id="A0A0H2S4Y9"/>
<dbReference type="Gene3D" id="1.20.1280.50">
    <property type="match status" value="1"/>
</dbReference>
<proteinExistence type="predicted"/>
<sequence>MASGWRRMVVPPGAKMDLGDTEREWQRDDYLDGMWNNRHRIDPGVIPQMKSILNILENKDGFLRAVSDLMEESLSCTSWTTLDGGSGNNDIRKGVDFWSETLSLKRQFHLLAECMGFVQEETERRLNSALLRIGVASLPDEILSHILAFASHHESTSDDLSTFGKEKQFFSTVSLSHVCRRFRRVVLSTPQFWTSVSDSMQPSLVEVCLARSGAMPLDIFLDSFGNIQVYSEFHGGEFSNVLVRSSPRWKNLTIRAAPFDAEMHLPPLEIMNAPQLRILSIRSLLKFPMDPNDPQSQISICHKWTIPRLQSLNIYQFIPPPFQHATSLTNLHIELGLQTSFRRLGEGWVLDIDALGQFLKSFPTLREDCDTVHPIVQVIHVISPAGKYPFPGSLNFGCVVRLWGQRRRFAQQ</sequence>
<accession>A0A0H2S4Y9</accession>
<dbReference type="PROSITE" id="PS50181">
    <property type="entry name" value="FBOX"/>
    <property type="match status" value="1"/>
</dbReference>
<dbReference type="CDD" id="cd09917">
    <property type="entry name" value="F-box_SF"/>
    <property type="match status" value="1"/>
</dbReference>
<evidence type="ECO:0000313" key="2">
    <source>
        <dbReference type="EMBL" id="KLO18979.1"/>
    </source>
</evidence>
<dbReference type="InterPro" id="IPR001810">
    <property type="entry name" value="F-box_dom"/>
</dbReference>
<evidence type="ECO:0000313" key="3">
    <source>
        <dbReference type="Proteomes" id="UP000053477"/>
    </source>
</evidence>
<dbReference type="EMBL" id="KQ085890">
    <property type="protein sequence ID" value="KLO18979.1"/>
    <property type="molecule type" value="Genomic_DNA"/>
</dbReference>
<dbReference type="Proteomes" id="UP000053477">
    <property type="component" value="Unassembled WGS sequence"/>
</dbReference>
<feature type="domain" description="F-box" evidence="1">
    <location>
        <begin position="132"/>
        <end position="196"/>
    </location>
</feature>
<keyword evidence="3" id="KW-1185">Reference proteome</keyword>
<dbReference type="Pfam" id="PF12937">
    <property type="entry name" value="F-box-like"/>
    <property type="match status" value="1"/>
</dbReference>
<evidence type="ECO:0000259" key="1">
    <source>
        <dbReference type="PROSITE" id="PS50181"/>
    </source>
</evidence>
<reference evidence="2 3" key="1">
    <citation type="submission" date="2015-04" db="EMBL/GenBank/DDBJ databases">
        <title>Complete genome sequence of Schizopora paradoxa KUC8140, a cosmopolitan wood degrader in East Asia.</title>
        <authorList>
            <consortium name="DOE Joint Genome Institute"/>
            <person name="Min B."/>
            <person name="Park H."/>
            <person name="Jang Y."/>
            <person name="Kim J.-J."/>
            <person name="Kim K.H."/>
            <person name="Pangilinan J."/>
            <person name="Lipzen A."/>
            <person name="Riley R."/>
            <person name="Grigoriev I.V."/>
            <person name="Spatafora J.W."/>
            <person name="Choi I.-G."/>
        </authorList>
    </citation>
    <scope>NUCLEOTIDE SEQUENCE [LARGE SCALE GENOMIC DNA]</scope>
    <source>
        <strain evidence="2 3">KUC8140</strain>
    </source>
</reference>
<dbReference type="OrthoDB" id="3203373at2759"/>
<protein>
    <recommendedName>
        <fullName evidence="1">F-box domain-containing protein</fullName>
    </recommendedName>
</protein>
<dbReference type="InParanoid" id="A0A0H2S4Y9"/>
<name>A0A0H2S4Y9_9AGAM</name>
<organism evidence="2 3">
    <name type="scientific">Schizopora paradoxa</name>
    <dbReference type="NCBI Taxonomy" id="27342"/>
    <lineage>
        <taxon>Eukaryota</taxon>
        <taxon>Fungi</taxon>
        <taxon>Dikarya</taxon>
        <taxon>Basidiomycota</taxon>
        <taxon>Agaricomycotina</taxon>
        <taxon>Agaricomycetes</taxon>
        <taxon>Hymenochaetales</taxon>
        <taxon>Schizoporaceae</taxon>
        <taxon>Schizopora</taxon>
    </lineage>
</organism>